<dbReference type="InterPro" id="IPR029044">
    <property type="entry name" value="Nucleotide-diphossugar_trans"/>
</dbReference>
<dbReference type="PATRIC" id="fig|1618642.3.peg.715"/>
<dbReference type="SUPFAM" id="SSF53448">
    <property type="entry name" value="Nucleotide-diphospho-sugar transferases"/>
    <property type="match status" value="1"/>
</dbReference>
<dbReference type="GO" id="GO:0016758">
    <property type="term" value="F:hexosyltransferase activity"/>
    <property type="evidence" value="ECO:0007669"/>
    <property type="project" value="UniProtKB-ARBA"/>
</dbReference>
<keyword evidence="2" id="KW-0808">Transferase</keyword>
<protein>
    <submittedName>
        <fullName evidence="2">Glycosyl transferase family 2</fullName>
    </submittedName>
</protein>
<name>A0A0G0T331_9BACT</name>
<dbReference type="PANTHER" id="PTHR22916:SF3">
    <property type="entry name" value="UDP-GLCNAC:BETAGAL BETA-1,3-N-ACETYLGLUCOSAMINYLTRANSFERASE-LIKE PROTEIN 1"/>
    <property type="match status" value="1"/>
</dbReference>
<organism evidence="2 3">
    <name type="scientific">Candidatus Falkowbacteria bacterium GW2011_GWF2_39_8</name>
    <dbReference type="NCBI Taxonomy" id="1618642"/>
    <lineage>
        <taxon>Bacteria</taxon>
        <taxon>Candidatus Falkowiibacteriota</taxon>
    </lineage>
</organism>
<feature type="non-terminal residue" evidence="2">
    <location>
        <position position="1"/>
    </location>
</feature>
<dbReference type="InterPro" id="IPR001173">
    <property type="entry name" value="Glyco_trans_2-like"/>
</dbReference>
<evidence type="ECO:0000259" key="1">
    <source>
        <dbReference type="Pfam" id="PF00535"/>
    </source>
</evidence>
<dbReference type="AlphaFoldDB" id="A0A0G0T331"/>
<evidence type="ECO:0000313" key="3">
    <source>
        <dbReference type="Proteomes" id="UP000034137"/>
    </source>
</evidence>
<sequence length="237" mass="27363">VKTISDTIESIVTQTHQDIEYIIIDGGSTDGTLAIIEDYIKKFNIQFISEPDQGLYDAMNKGIRLATGEIVGILNSDDFYKDEKVLEKVVACFTNDPKIDGCYGDLEFVDEQDKSKIVRTWRSGKYREGKLNNGWIIPHPTFFVKNEIYKKFGDFNLSFKIAADYEFLLRMLKIKRINVGYIPEILVCMRTGGKSGKNLTQRKLGWQELKRAWTVNNLKVPRLFILRRVLFKIGQYL</sequence>
<accession>A0A0G0T331</accession>
<reference evidence="2 3" key="1">
    <citation type="journal article" date="2015" name="Nature">
        <title>rRNA introns, odd ribosomes, and small enigmatic genomes across a large radiation of phyla.</title>
        <authorList>
            <person name="Brown C.T."/>
            <person name="Hug L.A."/>
            <person name="Thomas B.C."/>
            <person name="Sharon I."/>
            <person name="Castelle C.J."/>
            <person name="Singh A."/>
            <person name="Wilkins M.J."/>
            <person name="Williams K.H."/>
            <person name="Banfield J.F."/>
        </authorList>
    </citation>
    <scope>NUCLEOTIDE SEQUENCE [LARGE SCALE GENOMIC DNA]</scope>
</reference>
<dbReference type="Gene3D" id="3.90.550.10">
    <property type="entry name" value="Spore Coat Polysaccharide Biosynthesis Protein SpsA, Chain A"/>
    <property type="match status" value="1"/>
</dbReference>
<dbReference type="CDD" id="cd06433">
    <property type="entry name" value="GT_2_WfgS_like"/>
    <property type="match status" value="1"/>
</dbReference>
<dbReference type="Proteomes" id="UP000034137">
    <property type="component" value="Unassembled WGS sequence"/>
</dbReference>
<dbReference type="EMBL" id="LBXO01000039">
    <property type="protein sequence ID" value="KKR32222.1"/>
    <property type="molecule type" value="Genomic_DNA"/>
</dbReference>
<proteinExistence type="predicted"/>
<gene>
    <name evidence="2" type="ORF">UT64_C0039G0001</name>
</gene>
<comment type="caution">
    <text evidence="2">The sequence shown here is derived from an EMBL/GenBank/DDBJ whole genome shotgun (WGS) entry which is preliminary data.</text>
</comment>
<dbReference type="Pfam" id="PF00535">
    <property type="entry name" value="Glycos_transf_2"/>
    <property type="match status" value="1"/>
</dbReference>
<evidence type="ECO:0000313" key="2">
    <source>
        <dbReference type="EMBL" id="KKR32222.1"/>
    </source>
</evidence>
<dbReference type="PANTHER" id="PTHR22916">
    <property type="entry name" value="GLYCOSYLTRANSFERASE"/>
    <property type="match status" value="1"/>
</dbReference>
<feature type="domain" description="Glycosyltransferase 2-like" evidence="1">
    <location>
        <begin position="2"/>
        <end position="141"/>
    </location>
</feature>